<comment type="caution">
    <text evidence="6">The sequence shown here is derived from an EMBL/GenBank/DDBJ whole genome shotgun (WGS) entry which is preliminary data.</text>
</comment>
<feature type="compositionally biased region" description="Low complexity" evidence="3">
    <location>
        <begin position="40"/>
        <end position="53"/>
    </location>
</feature>
<sequence precursor="true">MMAFKAPYISLLLVSGLAIAGCDRTPEEGRGTESGHARPAEVGASASSAVEAPSRGEFSLQEISDLIAQGDFQRADTVIRSMLSGDPSNAPVLFMAARSAHGQGKLDEAIESLKLIPPEHPEAGFPAMGQAADWLLDADRLAEAEVALEAMLDQYGDLAPVHRRLADLFNSQARRIESAEHVRALIRLGDVTEKELLSLTTLSVPYHDQLSDENEPTPASQNAPSSIDMRDLARAKEMLIQRNLEPASVLAQRLREQFPQSTAVAALEGRVYEALQRDDALRGWIASLPAGIEREPEYWTTLGTWMLRSGEPEPAIRAFCEAVQLDPTDRVAYLRLSEALAAVGEIDAAERVAARKTLLADAWQLALNVGLHRESRSGDMRLLAETLDQLGRPWEALSWRMVLAHESGRLEDAMPELIAAREALLQSDTEAAKSDRLCGVDPSNWRMPDRASLAGDSATMVASREIGIPPSQQRSIRLVDVAAQIGIDFRYHNNREPEAKRLRMFQVNGGGIAVLDYDRDGWMDFYFCDAGGRPNDAHDSYPNRLYRNLNGTATAEVALASQSDDRSYGQGVTAADLNQDGFTDLVVANIGENLLYINNGDGTFTRTVIDGSEAWTSGCVCGDLDGDALPEIVEINYIDDESAFTTECWGDGFDCSPRIFGACQDRLLKRNGQGDWVAMDSVAPSALKPNYGFAGIIANFDREHGNDVFVSNDTKDNFFWVSRTRDETTPYVIDNQAELRGCATGDLAQPQGCMGVTGGDFNRDGKLDFCVSNYWNEPSNLYIQGQRGFFTDSAAQFGIAAPSRETVGFGIQAVDLDRDGWLDLSVLNGHVFDPAENGTPEVPFRMLPQLFQGGPRGFTLVEPDHESDDPTASFWTTPTLGRTLVRTDFNRDGKPDLVANSLDSSVAVLANLTDTGHWLRLELVGTASERDAVGAEVVVTCGDQTFHQWRLAGGYMGANDPVIDIGLGASDRVDNMEIHWPSGNIQSFADVAADMHYLVIENDERLHVPK</sequence>
<name>A0A5C5YG84_9BACT</name>
<evidence type="ECO:0000259" key="5">
    <source>
        <dbReference type="Pfam" id="PF07593"/>
    </source>
</evidence>
<keyword evidence="1 4" id="KW-0732">Signal</keyword>
<keyword evidence="7" id="KW-1185">Reference proteome</keyword>
<evidence type="ECO:0000256" key="4">
    <source>
        <dbReference type="SAM" id="SignalP"/>
    </source>
</evidence>
<evidence type="ECO:0000313" key="6">
    <source>
        <dbReference type="EMBL" id="TWT73979.1"/>
    </source>
</evidence>
<dbReference type="Gene3D" id="1.25.40.10">
    <property type="entry name" value="Tetratricopeptide repeat domain"/>
    <property type="match status" value="2"/>
</dbReference>
<dbReference type="SUPFAM" id="SSF48452">
    <property type="entry name" value="TPR-like"/>
    <property type="match status" value="1"/>
</dbReference>
<dbReference type="Gene3D" id="2.130.10.130">
    <property type="entry name" value="Integrin alpha, N-terminal"/>
    <property type="match status" value="2"/>
</dbReference>
<dbReference type="InterPro" id="IPR011519">
    <property type="entry name" value="UnbV_ASPIC"/>
</dbReference>
<evidence type="ECO:0000313" key="7">
    <source>
        <dbReference type="Proteomes" id="UP000318053"/>
    </source>
</evidence>
<dbReference type="PANTHER" id="PTHR16026:SF0">
    <property type="entry name" value="CARTILAGE ACIDIC PROTEIN 1"/>
    <property type="match status" value="1"/>
</dbReference>
<evidence type="ECO:0000256" key="2">
    <source>
        <dbReference type="PROSITE-ProRule" id="PRU00339"/>
    </source>
</evidence>
<dbReference type="PROSITE" id="PS50005">
    <property type="entry name" value="TPR"/>
    <property type="match status" value="1"/>
</dbReference>
<feature type="region of interest" description="Disordered" evidence="3">
    <location>
        <begin position="208"/>
        <end position="227"/>
    </location>
</feature>
<dbReference type="InterPro" id="IPR011990">
    <property type="entry name" value="TPR-like_helical_dom_sf"/>
</dbReference>
<keyword evidence="2" id="KW-0802">TPR repeat</keyword>
<accession>A0A5C5YG84</accession>
<dbReference type="InterPro" id="IPR013517">
    <property type="entry name" value="FG-GAP"/>
</dbReference>
<feature type="compositionally biased region" description="Basic and acidic residues" evidence="3">
    <location>
        <begin position="25"/>
        <end position="39"/>
    </location>
</feature>
<feature type="chain" id="PRO_5023035305" evidence="4">
    <location>
        <begin position="21"/>
        <end position="1010"/>
    </location>
</feature>
<dbReference type="SUPFAM" id="SSF69318">
    <property type="entry name" value="Integrin alpha N-terminal domain"/>
    <property type="match status" value="1"/>
</dbReference>
<dbReference type="InterPro" id="IPR019734">
    <property type="entry name" value="TPR_rpt"/>
</dbReference>
<feature type="region of interest" description="Disordered" evidence="3">
    <location>
        <begin position="25"/>
        <end position="53"/>
    </location>
</feature>
<feature type="signal peptide" evidence="4">
    <location>
        <begin position="1"/>
        <end position="20"/>
    </location>
</feature>
<evidence type="ECO:0000256" key="1">
    <source>
        <dbReference type="ARBA" id="ARBA00022729"/>
    </source>
</evidence>
<feature type="domain" description="ASPIC/UnbV" evidence="5">
    <location>
        <begin position="932"/>
        <end position="996"/>
    </location>
</feature>
<dbReference type="EMBL" id="SJPK01000002">
    <property type="protein sequence ID" value="TWT73979.1"/>
    <property type="molecule type" value="Genomic_DNA"/>
</dbReference>
<dbReference type="Pfam" id="PF14559">
    <property type="entry name" value="TPR_19"/>
    <property type="match status" value="1"/>
</dbReference>
<evidence type="ECO:0000256" key="3">
    <source>
        <dbReference type="SAM" id="MobiDB-lite"/>
    </source>
</evidence>
<feature type="repeat" description="TPR" evidence="2">
    <location>
        <begin position="296"/>
        <end position="329"/>
    </location>
</feature>
<reference evidence="6 7" key="1">
    <citation type="submission" date="2019-02" db="EMBL/GenBank/DDBJ databases">
        <title>Deep-cultivation of Planctomycetes and their phenomic and genomic characterization uncovers novel biology.</title>
        <authorList>
            <person name="Wiegand S."/>
            <person name="Jogler M."/>
            <person name="Boedeker C."/>
            <person name="Pinto D."/>
            <person name="Vollmers J."/>
            <person name="Rivas-Marin E."/>
            <person name="Kohn T."/>
            <person name="Peeters S.H."/>
            <person name="Heuer A."/>
            <person name="Rast P."/>
            <person name="Oberbeckmann S."/>
            <person name="Bunk B."/>
            <person name="Jeske O."/>
            <person name="Meyerdierks A."/>
            <person name="Storesund J.E."/>
            <person name="Kallscheuer N."/>
            <person name="Luecker S."/>
            <person name="Lage O.M."/>
            <person name="Pohl T."/>
            <person name="Merkel B.J."/>
            <person name="Hornburger P."/>
            <person name="Mueller R.-W."/>
            <person name="Bruemmer F."/>
            <person name="Labrenz M."/>
            <person name="Spormann A.M."/>
            <person name="Op Den Camp H."/>
            <person name="Overmann J."/>
            <person name="Amann R."/>
            <person name="Jetten M.S.M."/>
            <person name="Mascher T."/>
            <person name="Medema M.H."/>
            <person name="Devos D.P."/>
            <person name="Kaster A.-K."/>
            <person name="Ovreas L."/>
            <person name="Rohde M."/>
            <person name="Galperin M.Y."/>
            <person name="Jogler C."/>
        </authorList>
    </citation>
    <scope>NUCLEOTIDE SEQUENCE [LARGE SCALE GENOMIC DNA]</scope>
    <source>
        <strain evidence="6 7">CA85</strain>
    </source>
</reference>
<dbReference type="InterPro" id="IPR028994">
    <property type="entry name" value="Integrin_alpha_N"/>
</dbReference>
<gene>
    <name evidence="6" type="ORF">CA85_08620</name>
</gene>
<dbReference type="PANTHER" id="PTHR16026">
    <property type="entry name" value="CARTILAGE ACIDIC PROTEIN 1"/>
    <property type="match status" value="1"/>
</dbReference>
<dbReference type="Proteomes" id="UP000318053">
    <property type="component" value="Unassembled WGS sequence"/>
</dbReference>
<dbReference type="Pfam" id="PF07593">
    <property type="entry name" value="UnbV_ASPIC"/>
    <property type="match status" value="1"/>
</dbReference>
<organism evidence="6 7">
    <name type="scientific">Allorhodopirellula solitaria</name>
    <dbReference type="NCBI Taxonomy" id="2527987"/>
    <lineage>
        <taxon>Bacteria</taxon>
        <taxon>Pseudomonadati</taxon>
        <taxon>Planctomycetota</taxon>
        <taxon>Planctomycetia</taxon>
        <taxon>Pirellulales</taxon>
        <taxon>Pirellulaceae</taxon>
        <taxon>Allorhodopirellula</taxon>
    </lineage>
</organism>
<dbReference type="AlphaFoldDB" id="A0A5C5YG84"/>
<dbReference type="RefSeq" id="WP_186774733.1">
    <property type="nucleotide sequence ID" value="NZ_SJPK01000002.1"/>
</dbReference>
<proteinExistence type="predicted"/>
<dbReference type="Pfam" id="PF13517">
    <property type="entry name" value="FG-GAP_3"/>
    <property type="match status" value="2"/>
</dbReference>
<protein>
    <submittedName>
        <fullName evidence="6">ASPIC and UnbV</fullName>
    </submittedName>
</protein>
<dbReference type="InterPro" id="IPR027039">
    <property type="entry name" value="Crtac1"/>
</dbReference>
<dbReference type="PROSITE" id="PS51257">
    <property type="entry name" value="PROKAR_LIPOPROTEIN"/>
    <property type="match status" value="1"/>
</dbReference>